<dbReference type="SMART" id="SM00220">
    <property type="entry name" value="S_TKc"/>
    <property type="match status" value="1"/>
</dbReference>
<name>A0ABR1S167_9PEZI</name>
<feature type="domain" description="Protein kinase" evidence="3">
    <location>
        <begin position="172"/>
        <end position="482"/>
    </location>
</feature>
<feature type="region of interest" description="Disordered" evidence="2">
    <location>
        <begin position="94"/>
        <end position="151"/>
    </location>
</feature>
<dbReference type="InterPro" id="IPR000719">
    <property type="entry name" value="Prot_kinase_dom"/>
</dbReference>
<dbReference type="Gene3D" id="1.10.510.10">
    <property type="entry name" value="Transferase(Phosphotransferase) domain 1"/>
    <property type="match status" value="1"/>
</dbReference>
<evidence type="ECO:0000256" key="1">
    <source>
        <dbReference type="PROSITE-ProRule" id="PRU10141"/>
    </source>
</evidence>
<dbReference type="InterPro" id="IPR011009">
    <property type="entry name" value="Kinase-like_dom_sf"/>
</dbReference>
<dbReference type="SUPFAM" id="SSF56112">
    <property type="entry name" value="Protein kinase-like (PK-like)"/>
    <property type="match status" value="1"/>
</dbReference>
<dbReference type="InterPro" id="IPR017441">
    <property type="entry name" value="Protein_kinase_ATP_BS"/>
</dbReference>
<organism evidence="4 5">
    <name type="scientific">Apiospora rasikravindrae</name>
    <dbReference type="NCBI Taxonomy" id="990691"/>
    <lineage>
        <taxon>Eukaryota</taxon>
        <taxon>Fungi</taxon>
        <taxon>Dikarya</taxon>
        <taxon>Ascomycota</taxon>
        <taxon>Pezizomycotina</taxon>
        <taxon>Sordariomycetes</taxon>
        <taxon>Xylariomycetidae</taxon>
        <taxon>Amphisphaeriales</taxon>
        <taxon>Apiosporaceae</taxon>
        <taxon>Apiospora</taxon>
    </lineage>
</organism>
<dbReference type="PROSITE" id="PS00107">
    <property type="entry name" value="PROTEIN_KINASE_ATP"/>
    <property type="match status" value="1"/>
</dbReference>
<evidence type="ECO:0000256" key="2">
    <source>
        <dbReference type="SAM" id="MobiDB-lite"/>
    </source>
</evidence>
<keyword evidence="5" id="KW-1185">Reference proteome</keyword>
<accession>A0ABR1S167</accession>
<dbReference type="Proteomes" id="UP001444661">
    <property type="component" value="Unassembled WGS sequence"/>
</dbReference>
<comment type="caution">
    <text evidence="4">The sequence shown here is derived from an EMBL/GenBank/DDBJ whole genome shotgun (WGS) entry which is preliminary data.</text>
</comment>
<keyword evidence="1" id="KW-0547">Nucleotide-binding</keyword>
<feature type="compositionally biased region" description="Basic residues" evidence="2">
    <location>
        <begin position="133"/>
        <end position="143"/>
    </location>
</feature>
<proteinExistence type="predicted"/>
<feature type="region of interest" description="Disordered" evidence="2">
    <location>
        <begin position="583"/>
        <end position="606"/>
    </location>
</feature>
<dbReference type="PROSITE" id="PS50011">
    <property type="entry name" value="PROTEIN_KINASE_DOM"/>
    <property type="match status" value="1"/>
</dbReference>
<protein>
    <recommendedName>
        <fullName evidence="3">Protein kinase domain-containing protein</fullName>
    </recommendedName>
</protein>
<feature type="region of interest" description="Disordered" evidence="2">
    <location>
        <begin position="513"/>
        <end position="545"/>
    </location>
</feature>
<evidence type="ECO:0000313" key="4">
    <source>
        <dbReference type="EMBL" id="KAK8023919.1"/>
    </source>
</evidence>
<feature type="binding site" evidence="1">
    <location>
        <position position="211"/>
    </location>
    <ligand>
        <name>ATP</name>
        <dbReference type="ChEBI" id="CHEBI:30616"/>
    </ligand>
</feature>
<dbReference type="EMBL" id="JAQQWK010000011">
    <property type="protein sequence ID" value="KAK8023919.1"/>
    <property type="molecule type" value="Genomic_DNA"/>
</dbReference>
<feature type="region of interest" description="Disordered" evidence="2">
    <location>
        <begin position="43"/>
        <end position="78"/>
    </location>
</feature>
<reference evidence="4 5" key="1">
    <citation type="submission" date="2023-01" db="EMBL/GenBank/DDBJ databases">
        <title>Analysis of 21 Apiospora genomes using comparative genomics revels a genus with tremendous synthesis potential of carbohydrate active enzymes and secondary metabolites.</title>
        <authorList>
            <person name="Sorensen T."/>
        </authorList>
    </citation>
    <scope>NUCLEOTIDE SEQUENCE [LARGE SCALE GENOMIC DNA]</scope>
    <source>
        <strain evidence="4 5">CBS 33761</strain>
    </source>
</reference>
<sequence length="606" mass="68460">MVWGWLRATFENQLELPTGYYEPQQQGGGLFLQANNNIEPNVAQVPRPLPPVPQQRRPPIPTLPRPPARPLPPIPRSHLEPVRPVAPMFAQHPVNPYNPARQLPPPGGRPVRPDRRAYGRSGLRAFASGRRPTGWRRRRKSRSKKNDAEQNANVARNQLMNYFADPKKTPGFEFRRFLGQGGYGVAALVADVRDQELPPRLMVVKRAFPGKGTEKSMRTEISWLQILAWRSRYTTSFVWEIGDLFRSRARYLNGLPGPTIVTEYVENGTFENFFDKTCESPEPVPNRILWSILLCGIRACIGMMWPIRAPHKAPTEIEIIDPSRPPLMLQHSDIHMNNVIFGELQHGSEEHDLVPAYKLIDFGVARDVDEDLFPPGKFHNIIPLLPPPFPSSVPSLLMIRLFPTNQIVMALIAKEYNWWSRWGAFMDGYIETDAYDLYMPGAELRYPTLDPDLRQLIGRMMAKEEPHRIPIRDCLALATAAVRDKTADDYPANRAAKTDDAILGYIQRAFHDARLGPSPDLPPGIAPDARRPPKPPEPPQLPQLQPMEDLIMGNNSDVVGMEQENPGADDLWNYLVNDVMGNNPGNDVTMGENPGDDEFLSQNPVF</sequence>
<evidence type="ECO:0000259" key="3">
    <source>
        <dbReference type="PROSITE" id="PS50011"/>
    </source>
</evidence>
<gene>
    <name evidence="4" type="ORF">PG993_011985</name>
</gene>
<feature type="compositionally biased region" description="Pro residues" evidence="2">
    <location>
        <begin position="47"/>
        <end position="75"/>
    </location>
</feature>
<evidence type="ECO:0000313" key="5">
    <source>
        <dbReference type="Proteomes" id="UP001444661"/>
    </source>
</evidence>
<keyword evidence="1" id="KW-0067">ATP-binding</keyword>